<gene>
    <name evidence="3" type="ORF">FNX44_025435</name>
    <name evidence="2" type="ORF">H3147_18710</name>
</gene>
<keyword evidence="4" id="KW-1185">Reference proteome</keyword>
<dbReference type="Proteomes" id="UP000517765">
    <property type="component" value="Unassembled WGS sequence"/>
</dbReference>
<evidence type="ECO:0000313" key="3">
    <source>
        <dbReference type="EMBL" id="MQS05129.1"/>
    </source>
</evidence>
<proteinExistence type="predicted"/>
<evidence type="ECO:0000313" key="2">
    <source>
        <dbReference type="EMBL" id="MBB1260840.1"/>
    </source>
</evidence>
<reference evidence="5" key="2">
    <citation type="submission" date="2020-05" db="EMBL/GenBank/DDBJ databases">
        <title>Classification of alakaliphilic streptomycetes isolated from an alkaline soil next to Lonar Crater, India and a proposal for the recognition of Streptomyces alkaliterrae sp. nov.</title>
        <authorList>
            <person name="Golinska P."/>
        </authorList>
    </citation>
    <scope>NUCLEOTIDE SEQUENCE [LARGE SCALE GENOMIC DNA]</scope>
    <source>
        <strain evidence="5">OF8</strain>
    </source>
</reference>
<dbReference type="Pfam" id="PF08924">
    <property type="entry name" value="Rv2525c_GlyHyd-like"/>
    <property type="match status" value="1"/>
</dbReference>
<reference evidence="3 4" key="1">
    <citation type="submission" date="2019-10" db="EMBL/GenBank/DDBJ databases">
        <title>Streptomyces sp. nov., a novel actinobacterium isolated from alkaline environment.</title>
        <authorList>
            <person name="Golinska P."/>
        </authorList>
    </citation>
    <scope>NUCLEOTIDE SEQUENCE [LARGE SCALE GENOMIC DNA]</scope>
    <source>
        <strain evidence="3 4">OF1</strain>
    </source>
</reference>
<dbReference type="EMBL" id="VJYK02000442">
    <property type="protein sequence ID" value="MQS05129.1"/>
    <property type="molecule type" value="Genomic_DNA"/>
</dbReference>
<dbReference type="InterPro" id="IPR015020">
    <property type="entry name" value="Rv2525c-like_Glyco_Hydro-like"/>
</dbReference>
<feature type="domain" description="Rv2525c-like glycoside hydrolase-like" evidence="1">
    <location>
        <begin position="380"/>
        <end position="556"/>
    </location>
</feature>
<dbReference type="CDD" id="cd06418">
    <property type="entry name" value="GH25_BacA-like"/>
    <property type="match status" value="1"/>
</dbReference>
<evidence type="ECO:0000313" key="5">
    <source>
        <dbReference type="Proteomes" id="UP000517765"/>
    </source>
</evidence>
<dbReference type="InterPro" id="IPR017853">
    <property type="entry name" value="GH"/>
</dbReference>
<organism evidence="3 4">
    <name type="scientific">Streptomyces alkaliterrae</name>
    <dbReference type="NCBI Taxonomy" id="2213162"/>
    <lineage>
        <taxon>Bacteria</taxon>
        <taxon>Bacillati</taxon>
        <taxon>Actinomycetota</taxon>
        <taxon>Actinomycetes</taxon>
        <taxon>Kitasatosporales</taxon>
        <taxon>Streptomycetaceae</taxon>
        <taxon>Streptomyces</taxon>
    </lineage>
</organism>
<accession>A0A5P0Z0L2</accession>
<evidence type="ECO:0000259" key="1">
    <source>
        <dbReference type="Pfam" id="PF08924"/>
    </source>
</evidence>
<comment type="caution">
    <text evidence="3">The sequence shown here is derived from an EMBL/GenBank/DDBJ whole genome shotgun (WGS) entry which is preliminary data.</text>
</comment>
<reference evidence="2" key="3">
    <citation type="journal article" name="Syst. Appl. Microbiol.">
        <title>Streptomyces alkaliterrae sp. nov., isolated from an alkaline soil, and emended descriptions of Streptomyces alkaliphilus, Streptomyces calidiresistens and Streptomyces durbertensis.</title>
        <authorList>
            <person name="Swiecimska M."/>
            <person name="Golinska P."/>
            <person name="Nouioui I."/>
            <person name="Wypij M."/>
            <person name="Rai M."/>
            <person name="Sangal V."/>
            <person name="Goodfellow M."/>
        </authorList>
    </citation>
    <scope>NUCLEOTIDE SEQUENCE</scope>
    <source>
        <strain evidence="2">OF8</strain>
    </source>
</reference>
<dbReference type="Gene3D" id="3.20.20.80">
    <property type="entry name" value="Glycosidases"/>
    <property type="match status" value="1"/>
</dbReference>
<dbReference type="AlphaFoldDB" id="A0A5P0Z0L2"/>
<dbReference type="Proteomes" id="UP000320857">
    <property type="component" value="Unassembled WGS sequence"/>
</dbReference>
<evidence type="ECO:0000313" key="4">
    <source>
        <dbReference type="Proteomes" id="UP000320857"/>
    </source>
</evidence>
<dbReference type="EMBL" id="JABJXA010000122">
    <property type="protein sequence ID" value="MBB1260840.1"/>
    <property type="molecule type" value="Genomic_DNA"/>
</dbReference>
<sequence>MLRSIRSLIAHLRDNAPSGRRAGTFIFPHSHDYDTDCPGNLLPYARTGSSVDPAVDWNGSLRIDPNVLAAQQWVNRTYEGVAGYTRCEENGRTGWDTVLALTQGLQHELGISPTVRNFGPGTFAAVRERHTTPANERNGNIVRLYNWALWCKGYWASTEESAHIWLPRSQSSLEQLQRDMGLGESTVSAYIWAHMTKALFQMQQFKTVPGGDLSIRAIQQRLNSRYLRRIPAMEMVPCDGIYSRGVQKGLMMSVQFELDLAPASITGYFGPSTQAGLRGKGSGKLLGDFRYLFRAACYLNSPTYNGDSAVRYNVSDLHTDAETTSHTGWLRAFQRFSQIPQTGTNDYTTWAQLLVSSGDTSRPATACDCITEITAARGRALKDAGYEIVGRYLDEHLPPESPYYLDKALKPGELQNIFAAGLRMYPIFQYNGTQLANFDYGRGFDQGGIAHDKSVEFGLPAGTCIYFAVDYDAQDWEIDSNILPYFNGVRQALSQKGGRYTFGVYGSRNVCTRVSAEAQARWSFVSGMSWGFSGNLGFPLPKNWSFNQIREYTFQPGWGLDHNIWREDSDPGVSRVVS</sequence>
<dbReference type="OrthoDB" id="1795295at2"/>
<protein>
    <submittedName>
        <fullName evidence="3">DUF1906 domain-containing protein</fullName>
    </submittedName>
</protein>
<dbReference type="SUPFAM" id="SSF51445">
    <property type="entry name" value="(Trans)glycosidases"/>
    <property type="match status" value="1"/>
</dbReference>
<name>A0A5P0Z0L2_9ACTN</name>